<reference evidence="1 2" key="1">
    <citation type="submission" date="2013-06" db="EMBL/GenBank/DDBJ databases">
        <title>Draft genome sequence of Thauera terpenica.</title>
        <authorList>
            <person name="Liu B."/>
            <person name="Frostegard A.H."/>
            <person name="Shapleigh J.P."/>
        </authorList>
    </citation>
    <scope>NUCLEOTIDE SEQUENCE [LARGE SCALE GENOMIC DNA]</scope>
    <source>
        <strain evidence="1 2">58Eu</strain>
    </source>
</reference>
<sequence>MTMLQREKLLPLMESECMLRYSKVKDRGE</sequence>
<dbReference type="Proteomes" id="UP000015455">
    <property type="component" value="Unassembled WGS sequence"/>
</dbReference>
<dbReference type="AlphaFoldDB" id="S9ZSE5"/>
<comment type="caution">
    <text evidence="1">The sequence shown here is derived from an EMBL/GenBank/DDBJ whole genome shotgun (WGS) entry which is preliminary data.</text>
</comment>
<evidence type="ECO:0000313" key="2">
    <source>
        <dbReference type="Proteomes" id="UP000015455"/>
    </source>
</evidence>
<name>S9ZSE5_9RHOO</name>
<evidence type="ECO:0000313" key="1">
    <source>
        <dbReference type="EMBL" id="EPZ16452.1"/>
    </source>
</evidence>
<gene>
    <name evidence="1" type="ORF">M622_12930</name>
</gene>
<accession>S9ZSE5</accession>
<protein>
    <submittedName>
        <fullName evidence="1">Uncharacterized protein</fullName>
    </submittedName>
</protein>
<keyword evidence="2" id="KW-1185">Reference proteome</keyword>
<dbReference type="EMBL" id="ATJV01000045">
    <property type="protein sequence ID" value="EPZ16452.1"/>
    <property type="molecule type" value="Genomic_DNA"/>
</dbReference>
<proteinExistence type="predicted"/>
<organism evidence="1 2">
    <name type="scientific">Thauera terpenica 58Eu</name>
    <dbReference type="NCBI Taxonomy" id="1348657"/>
    <lineage>
        <taxon>Bacteria</taxon>
        <taxon>Pseudomonadati</taxon>
        <taxon>Pseudomonadota</taxon>
        <taxon>Betaproteobacteria</taxon>
        <taxon>Rhodocyclales</taxon>
        <taxon>Zoogloeaceae</taxon>
        <taxon>Thauera</taxon>
    </lineage>
</organism>